<dbReference type="InterPro" id="IPR029058">
    <property type="entry name" value="AB_hydrolase_fold"/>
</dbReference>
<dbReference type="InterPro" id="IPR050565">
    <property type="entry name" value="LYPA1-2/EST-like"/>
</dbReference>
<evidence type="ECO:0000256" key="1">
    <source>
        <dbReference type="ARBA" id="ARBA00006499"/>
    </source>
</evidence>
<evidence type="ECO:0000313" key="4">
    <source>
        <dbReference type="EMBL" id="KFI90742.1"/>
    </source>
</evidence>
<dbReference type="RefSeq" id="WP_033518324.1">
    <property type="nucleotide sequence ID" value="NZ_CAUPKV010000042.1"/>
</dbReference>
<evidence type="ECO:0000259" key="3">
    <source>
        <dbReference type="Pfam" id="PF02230"/>
    </source>
</evidence>
<dbReference type="STRING" id="158787.BSCA_1595"/>
<evidence type="ECO:0000256" key="2">
    <source>
        <dbReference type="ARBA" id="ARBA00022801"/>
    </source>
</evidence>
<reference evidence="4 5" key="1">
    <citation type="submission" date="2014-03" db="EMBL/GenBank/DDBJ databases">
        <title>Genomics of Bifidobacteria.</title>
        <authorList>
            <person name="Ventura M."/>
            <person name="Milani C."/>
            <person name="Lugli G.A."/>
        </authorList>
    </citation>
    <scope>NUCLEOTIDE SEQUENCE [LARGE SCALE GENOMIC DNA]</scope>
    <source>
        <strain evidence="4 5">LMG 21589</strain>
    </source>
</reference>
<dbReference type="GO" id="GO:0016787">
    <property type="term" value="F:hydrolase activity"/>
    <property type="evidence" value="ECO:0007669"/>
    <property type="project" value="UniProtKB-KW"/>
</dbReference>
<protein>
    <submittedName>
        <fullName evidence="4">Phospholipase/carboxylesterase</fullName>
    </submittedName>
</protein>
<dbReference type="eggNOG" id="COG0400">
    <property type="taxonomic scope" value="Bacteria"/>
</dbReference>
<evidence type="ECO:0000313" key="5">
    <source>
        <dbReference type="Proteomes" id="UP000029033"/>
    </source>
</evidence>
<dbReference type="EMBL" id="JGZO01000029">
    <property type="protein sequence ID" value="KFI90742.1"/>
    <property type="molecule type" value="Genomic_DNA"/>
</dbReference>
<accession>A0A087D5E2</accession>
<keyword evidence="2" id="KW-0378">Hydrolase</keyword>
<dbReference type="InterPro" id="IPR003140">
    <property type="entry name" value="PLipase/COase/thioEstase"/>
</dbReference>
<sequence>MSEDATNDLIGRESTVVPGRFGEPLTVTHAEYSRGGGKANPTRPMFLCLHGWGSNEEDLGGMMRYIAPYNDYAALRAPLVLQEGGFMPGAYSWFHDAVPSGDDLDRDAFAAASAIDRWVMDNIPEDRDVVPLGFSQGGLLAVHLLRVHPERYRAAVSLSGFVASGNVAGTAPADDRLDGQIPVFFGYGQNDTVIPKYELYAASAWMEEHTWLTAKSYRGLDHSVSMDEFADLRQWMLVNDLASGVL</sequence>
<comment type="similarity">
    <text evidence="1">Belongs to the AB hydrolase superfamily. AB hydrolase 2 family.</text>
</comment>
<dbReference type="Pfam" id="PF02230">
    <property type="entry name" value="Abhydrolase_2"/>
    <property type="match status" value="1"/>
</dbReference>
<keyword evidence="5" id="KW-1185">Reference proteome</keyword>
<dbReference type="PANTHER" id="PTHR10655">
    <property type="entry name" value="LYSOPHOSPHOLIPASE-RELATED"/>
    <property type="match status" value="1"/>
</dbReference>
<dbReference type="GeneID" id="85166927"/>
<dbReference type="SUPFAM" id="SSF53474">
    <property type="entry name" value="alpha/beta-Hydrolases"/>
    <property type="match status" value="1"/>
</dbReference>
<feature type="domain" description="Phospholipase/carboxylesterase/thioesterase" evidence="3">
    <location>
        <begin position="39"/>
        <end position="235"/>
    </location>
</feature>
<name>A0A087D5E2_9BIFI</name>
<dbReference type="PANTHER" id="PTHR10655:SF17">
    <property type="entry name" value="LYSOPHOSPHOLIPASE-LIKE PROTEIN 1"/>
    <property type="match status" value="1"/>
</dbReference>
<proteinExistence type="inferred from homology"/>
<comment type="caution">
    <text evidence="4">The sequence shown here is derived from an EMBL/GenBank/DDBJ whole genome shotgun (WGS) entry which is preliminary data.</text>
</comment>
<dbReference type="AlphaFoldDB" id="A0A087D5E2"/>
<dbReference type="Gene3D" id="3.40.50.1820">
    <property type="entry name" value="alpha/beta hydrolase"/>
    <property type="match status" value="1"/>
</dbReference>
<dbReference type="Proteomes" id="UP000029033">
    <property type="component" value="Unassembled WGS sequence"/>
</dbReference>
<organism evidence="4 5">
    <name type="scientific">Bifidobacterium scardovii</name>
    <dbReference type="NCBI Taxonomy" id="158787"/>
    <lineage>
        <taxon>Bacteria</taxon>
        <taxon>Bacillati</taxon>
        <taxon>Actinomycetota</taxon>
        <taxon>Actinomycetes</taxon>
        <taxon>Bifidobacteriales</taxon>
        <taxon>Bifidobacteriaceae</taxon>
        <taxon>Bifidobacterium</taxon>
    </lineage>
</organism>
<gene>
    <name evidence="4" type="ORF">BSCA_1595</name>
</gene>
<dbReference type="OrthoDB" id="9780848at2"/>